<organism evidence="12 13">
    <name type="scientific">Micromonospora pisi</name>
    <dbReference type="NCBI Taxonomy" id="589240"/>
    <lineage>
        <taxon>Bacteria</taxon>
        <taxon>Bacillati</taxon>
        <taxon>Actinomycetota</taxon>
        <taxon>Actinomycetes</taxon>
        <taxon>Micromonosporales</taxon>
        <taxon>Micromonosporaceae</taxon>
        <taxon>Micromonospora</taxon>
    </lineage>
</organism>
<dbReference type="Gene3D" id="3.20.20.80">
    <property type="entry name" value="Glycosidases"/>
    <property type="match status" value="1"/>
</dbReference>
<feature type="active site" description="Proton donor" evidence="9">
    <location>
        <position position="168"/>
    </location>
</feature>
<evidence type="ECO:0000256" key="10">
    <source>
        <dbReference type="PIRSR" id="PIRSR617736-2"/>
    </source>
</evidence>
<comment type="similarity">
    <text evidence="2 11">Belongs to the glycosyl hydrolase 1 family.</text>
</comment>
<feature type="binding site" evidence="10">
    <location>
        <position position="291"/>
    </location>
    <ligand>
        <name>substrate</name>
    </ligand>
</feature>
<evidence type="ECO:0000256" key="1">
    <source>
        <dbReference type="ARBA" id="ARBA00000448"/>
    </source>
</evidence>
<dbReference type="InterPro" id="IPR017736">
    <property type="entry name" value="Glyco_hydro_1_beta-glucosidase"/>
</dbReference>
<keyword evidence="13" id="KW-1185">Reference proteome</keyword>
<feature type="binding site" evidence="10">
    <location>
        <position position="399"/>
    </location>
    <ligand>
        <name>substrate</name>
    </ligand>
</feature>
<dbReference type="GO" id="GO:0005829">
    <property type="term" value="C:cytosol"/>
    <property type="evidence" value="ECO:0007669"/>
    <property type="project" value="TreeGrafter"/>
</dbReference>
<evidence type="ECO:0000256" key="6">
    <source>
        <dbReference type="ARBA" id="ARBA00023277"/>
    </source>
</evidence>
<dbReference type="InterPro" id="IPR033132">
    <property type="entry name" value="GH_1_N_CS"/>
</dbReference>
<accession>A0A495JF29</accession>
<dbReference type="Pfam" id="PF00232">
    <property type="entry name" value="Glyco_hydro_1"/>
    <property type="match status" value="1"/>
</dbReference>
<evidence type="ECO:0000256" key="9">
    <source>
        <dbReference type="PIRSR" id="PIRSR617736-1"/>
    </source>
</evidence>
<keyword evidence="6" id="KW-0119">Carbohydrate metabolism</keyword>
<dbReference type="GO" id="GO:0008422">
    <property type="term" value="F:beta-glucosidase activity"/>
    <property type="evidence" value="ECO:0007669"/>
    <property type="project" value="UniProtKB-EC"/>
</dbReference>
<keyword evidence="8" id="KW-0624">Polysaccharide degradation</keyword>
<evidence type="ECO:0000256" key="3">
    <source>
        <dbReference type="ARBA" id="ARBA00012744"/>
    </source>
</evidence>
<reference evidence="12 13" key="1">
    <citation type="submission" date="2018-10" db="EMBL/GenBank/DDBJ databases">
        <title>Sequencing the genomes of 1000 actinobacteria strains.</title>
        <authorList>
            <person name="Klenk H.-P."/>
        </authorList>
    </citation>
    <scope>NUCLEOTIDE SEQUENCE [LARGE SCALE GENOMIC DNA]</scope>
    <source>
        <strain evidence="12 13">DSM 45175</strain>
    </source>
</reference>
<dbReference type="GO" id="GO:0030245">
    <property type="term" value="P:cellulose catabolic process"/>
    <property type="evidence" value="ECO:0007669"/>
    <property type="project" value="UniProtKB-KW"/>
</dbReference>
<protein>
    <recommendedName>
        <fullName evidence="3 11">Beta-glucosidase</fullName>
        <ecNumber evidence="3 11">3.2.1.21</ecNumber>
    </recommendedName>
</protein>
<sequence>MTASVPRFPTGFTWGVSTSAYQIEGATSEDGRGPSIWDRFTHSPGTVVDGSTGDAACDHYHRYAEDVALLAGLGVGAYRFSIAWPRIQPDGTGQANPAGLAFYDRLVDSLLERGIDPVATLFHWDLPQALEDRGGWLARDTAERFADYATLVAGRLADRVKLWITLNEPFVHMSYGYGLGVHAPGQQRLFDAFPVAHHQLLGHGLAVTALRALTGSPIAITNNYSPVRVQGGTDADQLAAGAYHALHNRLFTDPILGLGYPEIPGADESVIRPGDLDTIAAPIDALGVNYYNPTGVRAPTDPENPLPFDLVPLTGYPTTSFGWPVDPDGLRELLTGLRHEYGDRLPPIHITEGGCCYDDTLDALGRCHDPERIAYLDGHLRAVHQAIADGVDVRGYFVWSLLDNFEWAEGYTKRFGLVHVDFATQRRTPKTSYAWYRDLINAGTVAPSGTVTPTEAAAVAPADAR</sequence>
<dbReference type="InterPro" id="IPR017853">
    <property type="entry name" value="GH"/>
</dbReference>
<dbReference type="FunFam" id="3.20.20.80:FF:000004">
    <property type="entry name" value="Beta-glucosidase 6-phospho-beta-glucosidase"/>
    <property type="match status" value="1"/>
</dbReference>
<evidence type="ECO:0000256" key="7">
    <source>
        <dbReference type="ARBA" id="ARBA00023295"/>
    </source>
</evidence>
<keyword evidence="7 11" id="KW-0326">Glycosidase</keyword>
<dbReference type="PANTHER" id="PTHR10353">
    <property type="entry name" value="GLYCOSYL HYDROLASE"/>
    <property type="match status" value="1"/>
</dbReference>
<feature type="binding site" evidence="10">
    <location>
        <position position="167"/>
    </location>
    <ligand>
        <name>substrate</name>
    </ligand>
</feature>
<comment type="caution">
    <text evidence="12">The sequence shown here is derived from an EMBL/GenBank/DDBJ whole genome shotgun (WGS) entry which is preliminary data.</text>
</comment>
<keyword evidence="5" id="KW-0136">Cellulose degradation</keyword>
<feature type="binding site" evidence="10">
    <location>
        <position position="123"/>
    </location>
    <ligand>
        <name>substrate</name>
    </ligand>
</feature>
<evidence type="ECO:0000256" key="11">
    <source>
        <dbReference type="RuleBase" id="RU361175"/>
    </source>
</evidence>
<evidence type="ECO:0000256" key="4">
    <source>
        <dbReference type="ARBA" id="ARBA00022801"/>
    </source>
</evidence>
<feature type="binding site" evidence="10">
    <location>
        <position position="22"/>
    </location>
    <ligand>
        <name>substrate</name>
    </ligand>
</feature>
<name>A0A495JF29_9ACTN</name>
<evidence type="ECO:0000313" key="12">
    <source>
        <dbReference type="EMBL" id="RKR87473.1"/>
    </source>
</evidence>
<dbReference type="AlphaFoldDB" id="A0A495JF29"/>
<proteinExistence type="inferred from homology"/>
<evidence type="ECO:0000313" key="13">
    <source>
        <dbReference type="Proteomes" id="UP000277671"/>
    </source>
</evidence>
<evidence type="ECO:0000256" key="2">
    <source>
        <dbReference type="ARBA" id="ARBA00010838"/>
    </source>
</evidence>
<dbReference type="InterPro" id="IPR001360">
    <property type="entry name" value="Glyco_hydro_1"/>
</dbReference>
<dbReference type="PANTHER" id="PTHR10353:SF36">
    <property type="entry name" value="LP05116P"/>
    <property type="match status" value="1"/>
</dbReference>
<evidence type="ECO:0000256" key="8">
    <source>
        <dbReference type="ARBA" id="ARBA00023326"/>
    </source>
</evidence>
<dbReference type="OrthoDB" id="3182512at2"/>
<dbReference type="EMBL" id="RBKT01000001">
    <property type="protein sequence ID" value="RKR87473.1"/>
    <property type="molecule type" value="Genomic_DNA"/>
</dbReference>
<dbReference type="RefSeq" id="WP_121156242.1">
    <property type="nucleotide sequence ID" value="NZ_RBKT01000001.1"/>
</dbReference>
<comment type="catalytic activity">
    <reaction evidence="1 11">
        <text>Hydrolysis of terminal, non-reducing beta-D-glucosyl residues with release of beta-D-glucose.</text>
        <dbReference type="EC" id="3.2.1.21"/>
    </reaction>
</comment>
<dbReference type="SUPFAM" id="SSF51445">
    <property type="entry name" value="(Trans)glycosidases"/>
    <property type="match status" value="1"/>
</dbReference>
<feature type="binding site" evidence="10">
    <location>
        <begin position="406"/>
        <end position="407"/>
    </location>
    <ligand>
        <name>substrate</name>
    </ligand>
</feature>
<evidence type="ECO:0000256" key="5">
    <source>
        <dbReference type="ARBA" id="ARBA00023001"/>
    </source>
</evidence>
<feature type="active site" description="Nucleophile" evidence="9">
    <location>
        <position position="352"/>
    </location>
</feature>
<dbReference type="Proteomes" id="UP000277671">
    <property type="component" value="Unassembled WGS sequence"/>
</dbReference>
<dbReference type="NCBIfam" id="TIGR03356">
    <property type="entry name" value="BGL"/>
    <property type="match status" value="1"/>
</dbReference>
<dbReference type="PROSITE" id="PS00653">
    <property type="entry name" value="GLYCOSYL_HYDROL_F1_2"/>
    <property type="match status" value="1"/>
</dbReference>
<keyword evidence="4 11" id="KW-0378">Hydrolase</keyword>
<dbReference type="EC" id="3.2.1.21" evidence="3 11"/>
<gene>
    <name evidence="12" type="ORF">BDK92_1751</name>
</gene>
<dbReference type="PRINTS" id="PR00131">
    <property type="entry name" value="GLHYDRLASE1"/>
</dbReference>